<evidence type="ECO:0000313" key="2">
    <source>
        <dbReference type="EMBL" id="RKP04588.1"/>
    </source>
</evidence>
<gene>
    <name evidence="2" type="ORF">THASP1DRAFT_33627</name>
</gene>
<evidence type="ECO:0000256" key="1">
    <source>
        <dbReference type="SAM" id="SignalP"/>
    </source>
</evidence>
<keyword evidence="1" id="KW-0732">Signal</keyword>
<feature type="chain" id="PRO_5020416477" evidence="1">
    <location>
        <begin position="32"/>
        <end position="154"/>
    </location>
</feature>
<sequence>MVSVTALASAATRFAPLAVLAFAALCDQAHAGPVTTTYDNGALPQPTGPAVLEKPRVPVTIGSFCGLHKIGIIFECEEPYVCDLPPALRKLDEHPTNVTLSEEEKNQSRVCLRYRQNIGDFCDDKYCVCVNGNTCVIPSGSSNGTCQYIPEEAA</sequence>
<dbReference type="EMBL" id="KZ993605">
    <property type="protein sequence ID" value="RKP04588.1"/>
    <property type="molecule type" value="Genomic_DNA"/>
</dbReference>
<evidence type="ECO:0000313" key="3">
    <source>
        <dbReference type="Proteomes" id="UP000271241"/>
    </source>
</evidence>
<name>A0A4P9XG91_9FUNG</name>
<keyword evidence="3" id="KW-1185">Reference proteome</keyword>
<dbReference type="Proteomes" id="UP000271241">
    <property type="component" value="Unassembled WGS sequence"/>
</dbReference>
<protein>
    <submittedName>
        <fullName evidence="2">Uncharacterized protein</fullName>
    </submittedName>
</protein>
<reference evidence="3" key="1">
    <citation type="journal article" date="2018" name="Nat. Microbiol.">
        <title>Leveraging single-cell genomics to expand the fungal tree of life.</title>
        <authorList>
            <person name="Ahrendt S.R."/>
            <person name="Quandt C.A."/>
            <person name="Ciobanu D."/>
            <person name="Clum A."/>
            <person name="Salamov A."/>
            <person name="Andreopoulos B."/>
            <person name="Cheng J.F."/>
            <person name="Woyke T."/>
            <person name="Pelin A."/>
            <person name="Henrissat B."/>
            <person name="Reynolds N.K."/>
            <person name="Benny G.L."/>
            <person name="Smith M.E."/>
            <person name="James T.Y."/>
            <person name="Grigoriev I.V."/>
        </authorList>
    </citation>
    <scope>NUCLEOTIDE SEQUENCE [LARGE SCALE GENOMIC DNA]</scope>
    <source>
        <strain evidence="3">RSA 1356</strain>
    </source>
</reference>
<accession>A0A4P9XG91</accession>
<dbReference type="AlphaFoldDB" id="A0A4P9XG91"/>
<feature type="signal peptide" evidence="1">
    <location>
        <begin position="1"/>
        <end position="31"/>
    </location>
</feature>
<proteinExistence type="predicted"/>
<organism evidence="2 3">
    <name type="scientific">Thamnocephalis sphaerospora</name>
    <dbReference type="NCBI Taxonomy" id="78915"/>
    <lineage>
        <taxon>Eukaryota</taxon>
        <taxon>Fungi</taxon>
        <taxon>Fungi incertae sedis</taxon>
        <taxon>Zoopagomycota</taxon>
        <taxon>Zoopagomycotina</taxon>
        <taxon>Zoopagomycetes</taxon>
        <taxon>Zoopagales</taxon>
        <taxon>Sigmoideomycetaceae</taxon>
        <taxon>Thamnocephalis</taxon>
    </lineage>
</organism>